<dbReference type="Proteomes" id="UP000076400">
    <property type="component" value="Unassembled WGS sequence"/>
</dbReference>
<dbReference type="InterPro" id="IPR006027">
    <property type="entry name" value="NusB_RsmB_TIM44"/>
</dbReference>
<evidence type="ECO:0000256" key="5">
    <source>
        <dbReference type="ARBA" id="ARBA00023163"/>
    </source>
</evidence>
<protein>
    <recommendedName>
        <fullName evidence="6">Transcription antitermination protein NusB</fullName>
    </recommendedName>
    <alternativeName>
        <fullName evidence="6">Antitermination factor NusB</fullName>
    </alternativeName>
</protein>
<dbReference type="GO" id="GO:0006353">
    <property type="term" value="P:DNA-templated transcription termination"/>
    <property type="evidence" value="ECO:0007669"/>
    <property type="project" value="UniProtKB-UniRule"/>
</dbReference>
<dbReference type="GO" id="GO:0005829">
    <property type="term" value="C:cytosol"/>
    <property type="evidence" value="ECO:0007669"/>
    <property type="project" value="TreeGrafter"/>
</dbReference>
<comment type="function">
    <text evidence="6">Involved in transcription antitermination. Required for transcription of ribosomal RNA (rRNA) genes. Binds specifically to the boxA antiterminator sequence of the ribosomal RNA (rrn) operons.</text>
</comment>
<dbReference type="STRING" id="580166.AUP43_01275"/>
<keyword evidence="3 6" id="KW-0694">RNA-binding</keyword>
<evidence type="ECO:0000256" key="4">
    <source>
        <dbReference type="ARBA" id="ARBA00023015"/>
    </source>
</evidence>
<keyword evidence="2 6" id="KW-0889">Transcription antitermination</keyword>
<evidence type="ECO:0000256" key="7">
    <source>
        <dbReference type="SAM" id="MobiDB-lite"/>
    </source>
</evidence>
<dbReference type="NCBIfam" id="TIGR01951">
    <property type="entry name" value="nusB"/>
    <property type="match status" value="1"/>
</dbReference>
<dbReference type="PANTHER" id="PTHR11078:SF3">
    <property type="entry name" value="ANTITERMINATION NUSB DOMAIN-CONTAINING PROTEIN"/>
    <property type="match status" value="1"/>
</dbReference>
<evidence type="ECO:0000313" key="10">
    <source>
        <dbReference type="Proteomes" id="UP000076400"/>
    </source>
</evidence>
<feature type="region of interest" description="Disordered" evidence="7">
    <location>
        <begin position="1"/>
        <end position="21"/>
    </location>
</feature>
<reference evidence="9 10" key="1">
    <citation type="submission" date="2015-12" db="EMBL/GenBank/DDBJ databases">
        <title>Genome sequence of Oceanibaculum pacificum MCCC 1A02656.</title>
        <authorList>
            <person name="Lu L."/>
            <person name="Lai Q."/>
            <person name="Shao Z."/>
            <person name="Qian P."/>
        </authorList>
    </citation>
    <scope>NUCLEOTIDE SEQUENCE [LARGE SCALE GENOMIC DNA]</scope>
    <source>
        <strain evidence="9 10">MCCC 1A02656</strain>
    </source>
</reference>
<gene>
    <name evidence="6" type="primary">nusB</name>
    <name evidence="9" type="ORF">AUP43_01275</name>
</gene>
<accession>A0A154W8H9</accession>
<keyword evidence="10" id="KW-1185">Reference proteome</keyword>
<feature type="compositionally biased region" description="Polar residues" evidence="7">
    <location>
        <begin position="1"/>
        <end position="16"/>
    </location>
</feature>
<evidence type="ECO:0000256" key="1">
    <source>
        <dbReference type="ARBA" id="ARBA00005952"/>
    </source>
</evidence>
<dbReference type="GO" id="GO:0031564">
    <property type="term" value="P:transcription antitermination"/>
    <property type="evidence" value="ECO:0007669"/>
    <property type="project" value="UniProtKB-KW"/>
</dbReference>
<evidence type="ECO:0000256" key="3">
    <source>
        <dbReference type="ARBA" id="ARBA00022884"/>
    </source>
</evidence>
<dbReference type="HAMAP" id="MF_00073">
    <property type="entry name" value="NusB"/>
    <property type="match status" value="1"/>
</dbReference>
<dbReference type="SUPFAM" id="SSF48013">
    <property type="entry name" value="NusB-like"/>
    <property type="match status" value="1"/>
</dbReference>
<comment type="caution">
    <text evidence="9">The sequence shown here is derived from an EMBL/GenBank/DDBJ whole genome shotgun (WGS) entry which is preliminary data.</text>
</comment>
<dbReference type="Gene3D" id="1.10.940.10">
    <property type="entry name" value="NusB-like"/>
    <property type="match status" value="1"/>
</dbReference>
<dbReference type="GO" id="GO:0003723">
    <property type="term" value="F:RNA binding"/>
    <property type="evidence" value="ECO:0007669"/>
    <property type="project" value="UniProtKB-UniRule"/>
</dbReference>
<dbReference type="AlphaFoldDB" id="A0A154W8H9"/>
<proteinExistence type="inferred from homology"/>
<dbReference type="Pfam" id="PF01029">
    <property type="entry name" value="NusB"/>
    <property type="match status" value="1"/>
</dbReference>
<dbReference type="RefSeq" id="WP_067554290.1">
    <property type="nucleotide sequence ID" value="NZ_LPXN01000094.1"/>
</dbReference>
<dbReference type="OrthoDB" id="9797817at2"/>
<keyword evidence="5 6" id="KW-0804">Transcription</keyword>
<dbReference type="EMBL" id="LPXN01000094">
    <property type="protein sequence ID" value="KZD09839.1"/>
    <property type="molecule type" value="Genomic_DNA"/>
</dbReference>
<sequence length="174" mass="18931">MTASPSKPTGPRQPSANARKRSVARLQAVQILYRMEMTDEPPEVVLPDFLASASAGEVDGVALSQADIALLKDIVHGVFHRDQKDIDPMLVAVLPADWPLDRLESVMRAILRAGGFEMLAKADVPARVVINEYVDLAHAFYEGKEPGFVNGVLDKLARTLRPEEFSEGGGRDAP</sequence>
<dbReference type="InterPro" id="IPR035926">
    <property type="entry name" value="NusB-like_sf"/>
</dbReference>
<evidence type="ECO:0000259" key="8">
    <source>
        <dbReference type="Pfam" id="PF01029"/>
    </source>
</evidence>
<keyword evidence="4 6" id="KW-0805">Transcription regulation</keyword>
<dbReference type="PANTHER" id="PTHR11078">
    <property type="entry name" value="N UTILIZATION SUBSTANCE PROTEIN B-RELATED"/>
    <property type="match status" value="1"/>
</dbReference>
<evidence type="ECO:0000256" key="2">
    <source>
        <dbReference type="ARBA" id="ARBA00022814"/>
    </source>
</evidence>
<evidence type="ECO:0000256" key="6">
    <source>
        <dbReference type="HAMAP-Rule" id="MF_00073"/>
    </source>
</evidence>
<dbReference type="InterPro" id="IPR011605">
    <property type="entry name" value="NusB_fam"/>
</dbReference>
<feature type="domain" description="NusB/RsmB/TIM44" evidence="8">
    <location>
        <begin position="24"/>
        <end position="158"/>
    </location>
</feature>
<organism evidence="9 10">
    <name type="scientific">Oceanibaculum pacificum</name>
    <dbReference type="NCBI Taxonomy" id="580166"/>
    <lineage>
        <taxon>Bacteria</taxon>
        <taxon>Pseudomonadati</taxon>
        <taxon>Pseudomonadota</taxon>
        <taxon>Alphaproteobacteria</taxon>
        <taxon>Rhodospirillales</taxon>
        <taxon>Oceanibaculaceae</taxon>
        <taxon>Oceanibaculum</taxon>
    </lineage>
</organism>
<name>A0A154W8H9_9PROT</name>
<comment type="similarity">
    <text evidence="1 6">Belongs to the NusB family.</text>
</comment>
<evidence type="ECO:0000313" key="9">
    <source>
        <dbReference type="EMBL" id="KZD09839.1"/>
    </source>
</evidence>